<sequence length="123" mass="12900">MARALTTALTTGIGAGSIIGFVLPLALWPGEARLTAPLFCTPSHHEPIVVSDTFHDSDGTSVNFTLYCVGDHGTFTDEGFLRPFLVMFAAHILIITAVVFIAIVLTRATAPDTPASATGATEL</sequence>
<organism evidence="2 3">
    <name type="scientific">Nocardia nova SH22a</name>
    <dbReference type="NCBI Taxonomy" id="1415166"/>
    <lineage>
        <taxon>Bacteria</taxon>
        <taxon>Bacillati</taxon>
        <taxon>Actinomycetota</taxon>
        <taxon>Actinomycetes</taxon>
        <taxon>Mycobacteriales</taxon>
        <taxon>Nocardiaceae</taxon>
        <taxon>Nocardia</taxon>
    </lineage>
</organism>
<keyword evidence="1" id="KW-0812">Transmembrane</keyword>
<keyword evidence="1" id="KW-1133">Transmembrane helix</keyword>
<protein>
    <submittedName>
        <fullName evidence="2">Uncharacterized protein</fullName>
    </submittedName>
</protein>
<reference evidence="2 3" key="1">
    <citation type="journal article" date="2014" name="Appl. Environ. Microbiol.">
        <title>Insights into the Microbial Degradation of Rubber and Gutta-Percha by Analysis of the Complete Genome of Nocardia nova SH22a.</title>
        <authorList>
            <person name="Luo Q."/>
            <person name="Hiessl S."/>
            <person name="Poehlein A."/>
            <person name="Daniel R."/>
            <person name="Steinbuchel A."/>
        </authorList>
    </citation>
    <scope>NUCLEOTIDE SEQUENCE [LARGE SCALE GENOMIC DNA]</scope>
    <source>
        <strain evidence="2">SH22a</strain>
    </source>
</reference>
<dbReference type="PATRIC" id="fig|1415166.3.peg.3845"/>
<proteinExistence type="predicted"/>
<accession>W5TH61</accession>
<dbReference type="HOGENOM" id="CLU_157211_0_0_11"/>
<feature type="transmembrane region" description="Helical" evidence="1">
    <location>
        <begin position="7"/>
        <end position="28"/>
    </location>
</feature>
<evidence type="ECO:0000256" key="1">
    <source>
        <dbReference type="SAM" id="Phobius"/>
    </source>
</evidence>
<keyword evidence="1" id="KW-0472">Membrane</keyword>
<dbReference type="EMBL" id="CP006850">
    <property type="protein sequence ID" value="AHH18532.1"/>
    <property type="molecule type" value="Genomic_DNA"/>
</dbReference>
<evidence type="ECO:0000313" key="3">
    <source>
        <dbReference type="Proteomes" id="UP000019150"/>
    </source>
</evidence>
<keyword evidence="3" id="KW-1185">Reference proteome</keyword>
<evidence type="ECO:0000313" key="2">
    <source>
        <dbReference type="EMBL" id="AHH18532.1"/>
    </source>
</evidence>
<dbReference type="KEGG" id="nno:NONO_c37450"/>
<feature type="transmembrane region" description="Helical" evidence="1">
    <location>
        <begin position="84"/>
        <end position="105"/>
    </location>
</feature>
<dbReference type="STRING" id="1415166.NONO_c37450"/>
<gene>
    <name evidence="2" type="ORF">NONO_c37450</name>
</gene>
<name>W5TH61_9NOCA</name>
<dbReference type="RefSeq" id="WP_025349968.1">
    <property type="nucleotide sequence ID" value="NZ_CP006850.1"/>
</dbReference>
<dbReference type="AlphaFoldDB" id="W5TH61"/>
<dbReference type="OrthoDB" id="4485260at2"/>
<dbReference type="Proteomes" id="UP000019150">
    <property type="component" value="Chromosome"/>
</dbReference>
<dbReference type="eggNOG" id="ENOG502ZGE1">
    <property type="taxonomic scope" value="Bacteria"/>
</dbReference>